<gene>
    <name evidence="2" type="ORF">BV022_00576</name>
</gene>
<dbReference type="AlphaFoldDB" id="A0ABD6WRE3"/>
<dbReference type="Pfam" id="PF18737">
    <property type="entry name" value="HEPN_MAE_28990"/>
    <property type="match status" value="1"/>
</dbReference>
<evidence type="ECO:0000259" key="1">
    <source>
        <dbReference type="Pfam" id="PF18737"/>
    </source>
</evidence>
<evidence type="ECO:0000313" key="2">
    <source>
        <dbReference type="EMBL" id="PRL91829.1"/>
    </source>
</evidence>
<feature type="domain" description="MAE-28990/MAE-18760-like HEPN" evidence="1">
    <location>
        <begin position="3"/>
        <end position="205"/>
    </location>
</feature>
<name>A0ABD6WRE3_HAEIF</name>
<sequence>MVLEALKEDLRKRDEDIDKLYTHLLSLGDEQLCNIVKANILVMLYNKVEFFFREFIYSIYDDIHDQEVSFFELKPYIQNIISGYLFPKNSNAEQKHQTLKNLFEDKFKIYKPEKTDIANGNVDGRIFKDILKEYQISDIQFHFQAEIDLRTLKDIRNQLAHGEKDFSEIGLAYSVEQLMVCKKEIERIFLDIQDKLEISLNDRFYLNDRFLNDAVNLTQ</sequence>
<comment type="caution">
    <text evidence="2">The sequence shown here is derived from an EMBL/GenBank/DDBJ whole genome shotgun (WGS) entry which is preliminary data.</text>
</comment>
<proteinExistence type="predicted"/>
<dbReference type="EMBL" id="MZKM01000020">
    <property type="protein sequence ID" value="PRL91829.1"/>
    <property type="molecule type" value="Genomic_DNA"/>
</dbReference>
<reference evidence="2" key="1">
    <citation type="submission" date="2017-02" db="EMBL/GenBank/DDBJ databases">
        <title>Haemophilus influenzae in COPD genome sequencing project.</title>
        <authorList>
            <person name="Murphy T.F."/>
            <person name="Kong Y."/>
            <person name="Nadendla S."/>
            <person name="Tettelin H."/>
            <person name="Pettigrew M."/>
        </authorList>
    </citation>
    <scope>NUCLEOTIDE SEQUENCE [LARGE SCALE GENOMIC DNA]</scope>
    <source>
        <strain evidence="2">19P94H1</strain>
    </source>
</reference>
<dbReference type="InterPro" id="IPR040788">
    <property type="entry name" value="HEPN_MAE_28990"/>
</dbReference>
<organism evidence="2">
    <name type="scientific">Haemophilus influenzae</name>
    <dbReference type="NCBI Taxonomy" id="727"/>
    <lineage>
        <taxon>Bacteria</taxon>
        <taxon>Pseudomonadati</taxon>
        <taxon>Pseudomonadota</taxon>
        <taxon>Gammaproteobacteria</taxon>
        <taxon>Pasteurellales</taxon>
        <taxon>Pasteurellaceae</taxon>
        <taxon>Haemophilus</taxon>
    </lineage>
</organism>
<accession>A0ABD6WRE3</accession>
<dbReference type="RefSeq" id="WP_042593357.1">
    <property type="nucleotide sequence ID" value="NZ_AP018766.1"/>
</dbReference>
<protein>
    <recommendedName>
        <fullName evidence="1">MAE-28990/MAE-18760-like HEPN domain-containing protein</fullName>
    </recommendedName>
</protein>